<dbReference type="PANTHER" id="PTHR47481">
    <property type="match status" value="1"/>
</dbReference>
<proteinExistence type="predicted"/>
<dbReference type="PANTHER" id="PTHR47481:SF41">
    <property type="entry name" value="COPIA-LIKE POLYPROTEIN_RETROTRANSPOSON"/>
    <property type="match status" value="1"/>
</dbReference>
<reference evidence="1" key="2">
    <citation type="submission" date="2022-01" db="EMBL/GenBank/DDBJ databases">
        <authorList>
            <person name="Yamashiro T."/>
            <person name="Shiraishi A."/>
            <person name="Satake H."/>
            <person name="Nakayama K."/>
        </authorList>
    </citation>
    <scope>NUCLEOTIDE SEQUENCE</scope>
</reference>
<sequence length="347" mass="38948">MWMYSTISPKLVEMVVDDDTSAHGVWKRLKDLFHNNKDARVTQLDNEIRNMAIGSLFVTDFFQEIKSKADRLANLDSPMKDTSLVTYVVNGIQNKYPDAARVIRLREKAPTFDELWSMMLLEESDMSHKSVSLTLFHNTPSSPTVLVASTTPTIKANTMSTSGFDVCRNFQRGSCSYGARYVIACPSATSVGPTSCIWSNRPISAYCVFLGDNLLSWSAKRQVTLSRSSAEAEYRGVANVVAETAWIRNLLLELHAPLTTATLVYCDNVSAVYLSTNPVQHQRTKHIEIDIHFVRDYVASGQVRVLHVPSRFQYADIFTKGLPTALFLEFCSSLNVRRPPIPTAEEY</sequence>
<evidence type="ECO:0000313" key="1">
    <source>
        <dbReference type="EMBL" id="GJT61078.1"/>
    </source>
</evidence>
<dbReference type="Proteomes" id="UP001151760">
    <property type="component" value="Unassembled WGS sequence"/>
</dbReference>
<dbReference type="Pfam" id="PF14223">
    <property type="entry name" value="Retrotran_gag_2"/>
    <property type="match status" value="1"/>
</dbReference>
<protein>
    <submittedName>
        <fullName evidence="1">Ribonuclease H-like domain-containing protein</fullName>
    </submittedName>
</protein>
<keyword evidence="2" id="KW-1185">Reference proteome</keyword>
<dbReference type="EMBL" id="BQNB010017256">
    <property type="protein sequence ID" value="GJT61078.1"/>
    <property type="molecule type" value="Genomic_DNA"/>
</dbReference>
<organism evidence="1 2">
    <name type="scientific">Tanacetum coccineum</name>
    <dbReference type="NCBI Taxonomy" id="301880"/>
    <lineage>
        <taxon>Eukaryota</taxon>
        <taxon>Viridiplantae</taxon>
        <taxon>Streptophyta</taxon>
        <taxon>Embryophyta</taxon>
        <taxon>Tracheophyta</taxon>
        <taxon>Spermatophyta</taxon>
        <taxon>Magnoliopsida</taxon>
        <taxon>eudicotyledons</taxon>
        <taxon>Gunneridae</taxon>
        <taxon>Pentapetalae</taxon>
        <taxon>asterids</taxon>
        <taxon>campanulids</taxon>
        <taxon>Asterales</taxon>
        <taxon>Asteraceae</taxon>
        <taxon>Asteroideae</taxon>
        <taxon>Anthemideae</taxon>
        <taxon>Anthemidinae</taxon>
        <taxon>Tanacetum</taxon>
    </lineage>
</organism>
<accession>A0ABQ5FD36</accession>
<reference evidence="1" key="1">
    <citation type="journal article" date="2022" name="Int. J. Mol. Sci.">
        <title>Draft Genome of Tanacetum Coccineum: Genomic Comparison of Closely Related Tanacetum-Family Plants.</title>
        <authorList>
            <person name="Yamashiro T."/>
            <person name="Shiraishi A."/>
            <person name="Nakayama K."/>
            <person name="Satake H."/>
        </authorList>
    </citation>
    <scope>NUCLEOTIDE SEQUENCE</scope>
</reference>
<name>A0ABQ5FD36_9ASTR</name>
<gene>
    <name evidence="1" type="ORF">Tco_1004611</name>
</gene>
<comment type="caution">
    <text evidence="1">The sequence shown here is derived from an EMBL/GenBank/DDBJ whole genome shotgun (WGS) entry which is preliminary data.</text>
</comment>
<evidence type="ECO:0000313" key="2">
    <source>
        <dbReference type="Proteomes" id="UP001151760"/>
    </source>
</evidence>
<dbReference type="CDD" id="cd09272">
    <property type="entry name" value="RNase_HI_RT_Ty1"/>
    <property type="match status" value="1"/>
</dbReference>